<feature type="transmembrane region" description="Helical" evidence="12">
    <location>
        <begin position="1025"/>
        <end position="1045"/>
    </location>
</feature>
<dbReference type="SMART" id="SM00242">
    <property type="entry name" value="MYSc"/>
    <property type="match status" value="1"/>
</dbReference>
<evidence type="ECO:0000256" key="1">
    <source>
        <dbReference type="ARBA" id="ARBA00004651"/>
    </source>
</evidence>
<organism evidence="14 15">
    <name type="scientific">Zymoseptoria tritici (strain ST99CH_3D7)</name>
    <dbReference type="NCBI Taxonomy" id="1276538"/>
    <lineage>
        <taxon>Eukaryota</taxon>
        <taxon>Fungi</taxon>
        <taxon>Dikarya</taxon>
        <taxon>Ascomycota</taxon>
        <taxon>Pezizomycotina</taxon>
        <taxon>Dothideomycetes</taxon>
        <taxon>Dothideomycetidae</taxon>
        <taxon>Mycosphaerellales</taxon>
        <taxon>Mycosphaerellaceae</taxon>
        <taxon>Zymoseptoria</taxon>
    </lineage>
</organism>
<dbReference type="InterPro" id="IPR001609">
    <property type="entry name" value="Myosin_head_motor_dom-like"/>
</dbReference>
<dbReference type="InterPro" id="IPR014876">
    <property type="entry name" value="DEK_C"/>
</dbReference>
<gene>
    <name evidence="14" type="ORF">ZT3D7_G2969</name>
</gene>
<keyword evidence="9" id="KW-0325">Glycoprotein</keyword>
<evidence type="ECO:0000313" key="14">
    <source>
        <dbReference type="EMBL" id="SMQ47821.1"/>
    </source>
</evidence>
<dbReference type="Gene3D" id="1.10.10.820">
    <property type="match status" value="1"/>
</dbReference>
<reference evidence="14 15" key="1">
    <citation type="submission" date="2016-06" db="EMBL/GenBank/DDBJ databases">
        <authorList>
            <person name="Kjaerup R.B."/>
            <person name="Dalgaard T.S."/>
            <person name="Juul-Madsen H.R."/>
        </authorList>
    </citation>
    <scope>NUCLEOTIDE SEQUENCE [LARGE SCALE GENOMIC DNA]</scope>
</reference>
<keyword evidence="7 12" id="KW-1133">Transmembrane helix</keyword>
<evidence type="ECO:0000256" key="7">
    <source>
        <dbReference type="ARBA" id="ARBA00022989"/>
    </source>
</evidence>
<evidence type="ECO:0000256" key="3">
    <source>
        <dbReference type="ARBA" id="ARBA00022475"/>
    </source>
</evidence>
<protein>
    <recommendedName>
        <fullName evidence="2">chitin synthase</fullName>
        <ecNumber evidence="2">2.4.1.16</ecNumber>
    </recommendedName>
</protein>
<dbReference type="GO" id="GO:0004100">
    <property type="term" value="F:chitin synthase activity"/>
    <property type="evidence" value="ECO:0007669"/>
    <property type="project" value="UniProtKB-EC"/>
</dbReference>
<comment type="catalytic activity">
    <reaction evidence="10">
        <text>[(1-&gt;4)-N-acetyl-beta-D-glucosaminyl](n) + UDP-N-acetyl-alpha-D-glucosamine = [(1-&gt;4)-N-acetyl-beta-D-glucosaminyl](n+1) + UDP + H(+)</text>
        <dbReference type="Rhea" id="RHEA:16637"/>
        <dbReference type="Rhea" id="RHEA-COMP:9593"/>
        <dbReference type="Rhea" id="RHEA-COMP:9595"/>
        <dbReference type="ChEBI" id="CHEBI:15378"/>
        <dbReference type="ChEBI" id="CHEBI:17029"/>
        <dbReference type="ChEBI" id="CHEBI:57705"/>
        <dbReference type="ChEBI" id="CHEBI:58223"/>
        <dbReference type="EC" id="2.4.1.16"/>
    </reaction>
    <physiologicalReaction direction="left-to-right" evidence="10">
        <dbReference type="Rhea" id="RHEA:16638"/>
    </physiologicalReaction>
</comment>
<evidence type="ECO:0000259" key="13">
    <source>
        <dbReference type="PROSITE" id="PS51998"/>
    </source>
</evidence>
<keyword evidence="3" id="KW-1003">Cell membrane</keyword>
<evidence type="ECO:0000256" key="9">
    <source>
        <dbReference type="ARBA" id="ARBA00023180"/>
    </source>
</evidence>
<evidence type="ECO:0000256" key="8">
    <source>
        <dbReference type="ARBA" id="ARBA00023136"/>
    </source>
</evidence>
<dbReference type="SMART" id="SM01117">
    <property type="entry name" value="Cyt-b5"/>
    <property type="match status" value="2"/>
</dbReference>
<feature type="region of interest" description="Disordered" evidence="11">
    <location>
        <begin position="1"/>
        <end position="31"/>
    </location>
</feature>
<dbReference type="InterPro" id="IPR027417">
    <property type="entry name" value="P-loop_NTPase"/>
</dbReference>
<evidence type="ECO:0000313" key="15">
    <source>
        <dbReference type="Proteomes" id="UP000215127"/>
    </source>
</evidence>
<dbReference type="GO" id="GO:0016459">
    <property type="term" value="C:myosin complex"/>
    <property type="evidence" value="ECO:0007669"/>
    <property type="project" value="InterPro"/>
</dbReference>
<evidence type="ECO:0000256" key="2">
    <source>
        <dbReference type="ARBA" id="ARBA00012543"/>
    </source>
</evidence>
<dbReference type="Pfam" id="PF03142">
    <property type="entry name" value="Chitin_synth_2"/>
    <property type="match status" value="1"/>
</dbReference>
<keyword evidence="15" id="KW-1185">Reference proteome</keyword>
<dbReference type="SUPFAM" id="SSF53448">
    <property type="entry name" value="Nucleotide-diphospho-sugar transferases"/>
    <property type="match status" value="1"/>
</dbReference>
<feature type="domain" description="DEK-C" evidence="13">
    <location>
        <begin position="1694"/>
        <end position="1750"/>
    </location>
</feature>
<dbReference type="GO" id="GO:0031505">
    <property type="term" value="P:fungal-type cell wall organization"/>
    <property type="evidence" value="ECO:0007669"/>
    <property type="project" value="TreeGrafter"/>
</dbReference>
<dbReference type="InterPro" id="IPR001199">
    <property type="entry name" value="Cyt_B5-like_heme/steroid-bd"/>
</dbReference>
<dbReference type="Gene3D" id="3.10.120.10">
    <property type="entry name" value="Cytochrome b5-like heme/steroid binding domain"/>
    <property type="match status" value="1"/>
</dbReference>
<evidence type="ECO:0000256" key="5">
    <source>
        <dbReference type="ARBA" id="ARBA00022679"/>
    </source>
</evidence>
<feature type="transmembrane region" description="Helical" evidence="12">
    <location>
        <begin position="1477"/>
        <end position="1500"/>
    </location>
</feature>
<sequence>MAFRHSAYSNPSSAAPGHGRSNTMQQAGTSQVSTTTLLNALHSSFSSGQPYQLESSSSLVVNTWVTASSTGPDGRYGGTVDAELARRIWEHARRRAEDGCVILGSLHHSTPSLFAPFASALPLSIPGTFYTALDALRPFLHTVTPFNPSLPRYSALAGVFTLALSGEITGASLSLSTAGIDTDAGLLNVPTEPGYRAFDVFYYLLTSQSEQEREFLGLKRPREYALLRKSDTYDPPTYLPTADDAAAAEDFRESLKAIGIKGSSLRSLLSVVAAILRLGDALGFLVNEEELAEVCEEVGGLLDLDPEVIFKKCSTEDRDILIGALYEALVDWVIMKANEAIGSEIRTGRAIGSSSGSDNGAATPLGSLEDGDSVSITVIEVTSQTLGKAASLKTVFDDSNGINAEMKEDGVPIVPAGSSVIREMKQAVQRSEADLDISGGNEAREREMALDKRQEVLEKVGIETEDETFLRHVLYPLDGQGVGLGRIGRFTLTDVMGCSRVWFQLCLHPNEESPANFSNQSPQNLPWSAGSVSSQIRAWRLPEWANYRSKQLDFTADFDVEEFVERYRRLGCLDGKDGVESWIMERGWSNGEVVVGHERIWMREPAYWEAESMLDMKPMDDMSQMNMLGGMEGVYPAGPGFDGPYYDDAITVHTRQPSHAAPSRMGAKSLAPTTAHTMRSASGGDYGLGFKGDDKRNYVGFEGEIDGELTEGKEMLVQQTTTGRRAWVAVVWILTWWIPSPLMKLVGRMKRPDVRMAWREKVALVMLIALLNATIVFYIVGFGKILCPNRDKVWNLKQVGYHQGRTDYYVAFRGGVYDLTKFYKLQHSDMNNVPVTADDMLQFAGTDVSPYIVPPLSIACPGLVDDQRLTLTPNETLPITNGEHISGPEVQNDQNSALHSITWYSDKFLPKMREYYKGKLVYKRSAVKKDGEDNSHMWFILNGEVYDLTDYFHSVELFQGNDVYKFLPDDVTELVQSNPGADLTSKWVNSVPDYTNRTNTMNCLTNRFHIGSTDFRDDARCQVNAYILLMFTVVLCTVIVIKFLAALQLGSKKRPTQQDKFVICQVPAYTEGEDSLRKGLDSLTALAYDNKRKLICVICDGMIVGGGNDRPTPKIVLDILGVDPKIDPPALPFKSLGLGGEQLNYGKVYSGLYEFEGNVVPYIVVVKVGKESEQTKSKPGNRGKRDSQILLMSFLNRVHHRSAMNPLELEMFHQINNIIGVDPELYEYLFMVDADTKVKEDSLNRLVAACANDAKVAGICGETSLENEERSWTTMIQVYEYFISHHLAKAFESLFGSVTCLPGCFCMYRLRTADKGRPLIISDKIVTEYADNNIDTLHKKNLLSLGEDRYLTTLMIKHFPSMTYKFVPNAHAMTEAPSDWSVLLSQRRRWINSTIHNLAEMLTVDLCGFCCFSMRFVVFIDLFGTIILPATFGYLVYLIVNVASGTGQFPLISIVMIAAVYGLQAIIFLVKRQWQHIGWMIIYLLAYPIWSCILPIYSFWKQDDFSWGNTRIVIGEKGDKKLVAVDEEGYDPRNIPLQRWDDYATANNLPGRRGYVQEKESIYQDGGYEMDDMHSVYSSVKPASTILTGFPQQQSFRPPQSPGPFNAYGRQSAMSRYTEAPYQAEQHQRLMSMGSNALYSPQNFSQDNLLLGGGAHSPNNMMYDQQRTRSPMGTLAAHSRSGSTNQLSGFQTQGVSNEAITVAIRECLNEVDLDTVTKKQLKALTEQKLQVQLPGDKRAFLDSQIDYELANM</sequence>
<dbReference type="PROSITE" id="PS51998">
    <property type="entry name" value="DEK_C"/>
    <property type="match status" value="1"/>
</dbReference>
<feature type="transmembrane region" description="Helical" evidence="12">
    <location>
        <begin position="762"/>
        <end position="783"/>
    </location>
</feature>
<dbReference type="InterPro" id="IPR029044">
    <property type="entry name" value="Nucleotide-diphossugar_trans"/>
</dbReference>
<accession>A0A1X7RKT8</accession>
<dbReference type="EC" id="2.4.1.16" evidence="2"/>
<dbReference type="GO" id="GO:0030428">
    <property type="term" value="C:cell septum"/>
    <property type="evidence" value="ECO:0007669"/>
    <property type="project" value="TreeGrafter"/>
</dbReference>
<evidence type="ECO:0000256" key="4">
    <source>
        <dbReference type="ARBA" id="ARBA00022676"/>
    </source>
</evidence>
<proteinExistence type="predicted"/>
<dbReference type="InterPro" id="IPR004835">
    <property type="entry name" value="Chitin_synth"/>
</dbReference>
<comment type="subcellular location">
    <subcellularLocation>
        <location evidence="1">Cell membrane</location>
        <topology evidence="1">Multi-pass membrane protein</topology>
    </subcellularLocation>
</comment>
<dbReference type="Pfam" id="PF00063">
    <property type="entry name" value="Myosin_head"/>
    <property type="match status" value="1"/>
</dbReference>
<name>A0A1X7RKT8_ZYMT9</name>
<dbReference type="STRING" id="1276538.A0A1X7RKT8"/>
<evidence type="ECO:0000256" key="10">
    <source>
        <dbReference type="ARBA" id="ARBA00049510"/>
    </source>
</evidence>
<dbReference type="Proteomes" id="UP000215127">
    <property type="component" value="Chromosome 2"/>
</dbReference>
<dbReference type="GO" id="GO:0006031">
    <property type="term" value="P:chitin biosynthetic process"/>
    <property type="evidence" value="ECO:0007669"/>
    <property type="project" value="TreeGrafter"/>
</dbReference>
<evidence type="ECO:0000256" key="11">
    <source>
        <dbReference type="SAM" id="MobiDB-lite"/>
    </source>
</evidence>
<dbReference type="GO" id="GO:0005524">
    <property type="term" value="F:ATP binding"/>
    <property type="evidence" value="ECO:0007669"/>
    <property type="project" value="InterPro"/>
</dbReference>
<dbReference type="Pfam" id="PF08766">
    <property type="entry name" value="DEK_C"/>
    <property type="match status" value="1"/>
</dbReference>
<dbReference type="PANTHER" id="PTHR22914:SF13">
    <property type="entry name" value="CHITIN SYNTHASE"/>
    <property type="match status" value="1"/>
</dbReference>
<keyword evidence="8 12" id="KW-0472">Membrane</keyword>
<dbReference type="PANTHER" id="PTHR22914">
    <property type="entry name" value="CHITIN SYNTHASE"/>
    <property type="match status" value="1"/>
</dbReference>
<evidence type="ECO:0000256" key="12">
    <source>
        <dbReference type="SAM" id="Phobius"/>
    </source>
</evidence>
<feature type="compositionally biased region" description="Polar residues" evidence="11">
    <location>
        <begin position="20"/>
        <end position="31"/>
    </location>
</feature>
<dbReference type="EMBL" id="LT853693">
    <property type="protein sequence ID" value="SMQ47821.1"/>
    <property type="molecule type" value="Genomic_DNA"/>
</dbReference>
<dbReference type="GO" id="GO:0003774">
    <property type="term" value="F:cytoskeletal motor activity"/>
    <property type="evidence" value="ECO:0007669"/>
    <property type="project" value="InterPro"/>
</dbReference>
<dbReference type="SUPFAM" id="SSF55856">
    <property type="entry name" value="Cytochrome b5-like heme/steroid binding domain"/>
    <property type="match status" value="1"/>
</dbReference>
<feature type="transmembrane region" description="Helical" evidence="12">
    <location>
        <begin position="1416"/>
        <end position="1439"/>
    </location>
</feature>
<dbReference type="FunFam" id="1.10.10.820:FF:000010">
    <property type="entry name" value="Chitin synthase 6"/>
    <property type="match status" value="1"/>
</dbReference>
<feature type="transmembrane region" description="Helical" evidence="12">
    <location>
        <begin position="726"/>
        <end position="742"/>
    </location>
</feature>
<dbReference type="Pfam" id="PF00173">
    <property type="entry name" value="Cyt-b5"/>
    <property type="match status" value="1"/>
</dbReference>
<dbReference type="SUPFAM" id="SSF52540">
    <property type="entry name" value="P-loop containing nucleoside triphosphate hydrolases"/>
    <property type="match status" value="1"/>
</dbReference>
<dbReference type="InterPro" id="IPR036400">
    <property type="entry name" value="Cyt_B5-like_heme/steroid_sf"/>
</dbReference>
<dbReference type="GO" id="GO:0005886">
    <property type="term" value="C:plasma membrane"/>
    <property type="evidence" value="ECO:0007669"/>
    <property type="project" value="UniProtKB-SubCell"/>
</dbReference>
<keyword evidence="6 12" id="KW-0812">Transmembrane</keyword>
<keyword evidence="5" id="KW-0808">Transferase</keyword>
<keyword evidence="4" id="KW-0328">Glycosyltransferase</keyword>
<feature type="transmembrane region" description="Helical" evidence="12">
    <location>
        <begin position="1451"/>
        <end position="1470"/>
    </location>
</feature>
<evidence type="ECO:0000256" key="6">
    <source>
        <dbReference type="ARBA" id="ARBA00022692"/>
    </source>
</evidence>